<name>A0A0Q3L170_9HYPH</name>
<reference evidence="1 2" key="1">
    <citation type="submission" date="2015-10" db="EMBL/GenBank/DDBJ databases">
        <title>Draft genome of Bosea thiooxidans.</title>
        <authorList>
            <person name="Wang X."/>
        </authorList>
    </citation>
    <scope>NUCLEOTIDE SEQUENCE [LARGE SCALE GENOMIC DNA]</scope>
    <source>
        <strain evidence="1 2">CGMCC 9174</strain>
    </source>
</reference>
<dbReference type="RefSeq" id="WP_055728287.1">
    <property type="nucleotide sequence ID" value="NZ_LMAR01000036.1"/>
</dbReference>
<dbReference type="AlphaFoldDB" id="A0A0Q3L170"/>
<sequence>MANAILAFPRQPTHATFETTPALPPAAETDTAIPTHQLWRRLPADAFGETERAALWDLIATARPFSVDHWPEALAGDDAAAVAIALKLCGVDVLDTYRHDVALSMLLWHALKDSPAARTTLAFTLDRRRYLGEDVEQLTRSWRGPSRVEIRRAAVQALVEALS</sequence>
<proteinExistence type="predicted"/>
<gene>
    <name evidence="1" type="ORF">ARD30_13500</name>
</gene>
<organism evidence="1 2">
    <name type="scientific">Bosea thiooxidans</name>
    <dbReference type="NCBI Taxonomy" id="53254"/>
    <lineage>
        <taxon>Bacteria</taxon>
        <taxon>Pseudomonadati</taxon>
        <taxon>Pseudomonadota</taxon>
        <taxon>Alphaproteobacteria</taxon>
        <taxon>Hyphomicrobiales</taxon>
        <taxon>Boseaceae</taxon>
        <taxon>Bosea</taxon>
    </lineage>
</organism>
<evidence type="ECO:0000313" key="1">
    <source>
        <dbReference type="EMBL" id="KQK30436.1"/>
    </source>
</evidence>
<protein>
    <submittedName>
        <fullName evidence="1">Uncharacterized protein</fullName>
    </submittedName>
</protein>
<dbReference type="Proteomes" id="UP000051562">
    <property type="component" value="Unassembled WGS sequence"/>
</dbReference>
<keyword evidence="2" id="KW-1185">Reference proteome</keyword>
<accession>A0A0Q3L170</accession>
<evidence type="ECO:0000313" key="2">
    <source>
        <dbReference type="Proteomes" id="UP000051562"/>
    </source>
</evidence>
<dbReference type="EMBL" id="LMAR01000036">
    <property type="protein sequence ID" value="KQK30436.1"/>
    <property type="molecule type" value="Genomic_DNA"/>
</dbReference>
<comment type="caution">
    <text evidence="1">The sequence shown here is derived from an EMBL/GenBank/DDBJ whole genome shotgun (WGS) entry which is preliminary data.</text>
</comment>